<dbReference type="InterPro" id="IPR002509">
    <property type="entry name" value="NODB_dom"/>
</dbReference>
<dbReference type="SUPFAM" id="SSF88713">
    <property type="entry name" value="Glycoside hydrolase/deacetylase"/>
    <property type="match status" value="1"/>
</dbReference>
<evidence type="ECO:0000259" key="2">
    <source>
        <dbReference type="Pfam" id="PF01522"/>
    </source>
</evidence>
<dbReference type="InterPro" id="IPR052740">
    <property type="entry name" value="CE4"/>
</dbReference>
<evidence type="ECO:0000313" key="4">
    <source>
        <dbReference type="Proteomes" id="UP001206595"/>
    </source>
</evidence>
<reference evidence="3" key="2">
    <citation type="journal article" date="2022" name="Proc. Natl. Acad. Sci. U.S.A.">
        <title>Diploid-dominant life cycles characterize the early evolution of Fungi.</title>
        <authorList>
            <person name="Amses K.R."/>
            <person name="Simmons D.R."/>
            <person name="Longcore J.E."/>
            <person name="Mondo S.J."/>
            <person name="Seto K."/>
            <person name="Jeronimo G.H."/>
            <person name="Bonds A.E."/>
            <person name="Quandt C.A."/>
            <person name="Davis W.J."/>
            <person name="Chang Y."/>
            <person name="Federici B.A."/>
            <person name="Kuo A."/>
            <person name="LaButti K."/>
            <person name="Pangilinan J."/>
            <person name="Andreopoulos W."/>
            <person name="Tritt A."/>
            <person name="Riley R."/>
            <person name="Hundley H."/>
            <person name="Johnson J."/>
            <person name="Lipzen A."/>
            <person name="Barry K."/>
            <person name="Lang B.F."/>
            <person name="Cuomo C.A."/>
            <person name="Buchler N.E."/>
            <person name="Grigoriev I.V."/>
            <person name="Spatafora J.W."/>
            <person name="Stajich J.E."/>
            <person name="James T.Y."/>
        </authorList>
    </citation>
    <scope>NUCLEOTIDE SEQUENCE</scope>
    <source>
        <strain evidence="3">AG</strain>
    </source>
</reference>
<name>A0AAD5HBP1_UMBRA</name>
<dbReference type="Pfam" id="PF01522">
    <property type="entry name" value="Polysacc_deac_1"/>
    <property type="match status" value="1"/>
</dbReference>
<dbReference type="RefSeq" id="XP_051442038.1">
    <property type="nucleotide sequence ID" value="XM_051584292.1"/>
</dbReference>
<protein>
    <recommendedName>
        <fullName evidence="2">NodB homology domain-containing protein</fullName>
    </recommendedName>
</protein>
<dbReference type="GO" id="GO:0016810">
    <property type="term" value="F:hydrolase activity, acting on carbon-nitrogen (but not peptide) bonds"/>
    <property type="evidence" value="ECO:0007669"/>
    <property type="project" value="InterPro"/>
</dbReference>
<dbReference type="EMBL" id="MU620946">
    <property type="protein sequence ID" value="KAI8577034.1"/>
    <property type="molecule type" value="Genomic_DNA"/>
</dbReference>
<gene>
    <name evidence="3" type="ORF">K450DRAFT_178331</name>
</gene>
<feature type="chain" id="PRO_5042159091" description="NodB homology domain-containing protein" evidence="1">
    <location>
        <begin position="22"/>
        <end position="491"/>
    </location>
</feature>
<dbReference type="PANTHER" id="PTHR45985">
    <property type="match status" value="1"/>
</dbReference>
<dbReference type="GO" id="GO:0005975">
    <property type="term" value="P:carbohydrate metabolic process"/>
    <property type="evidence" value="ECO:0007669"/>
    <property type="project" value="InterPro"/>
</dbReference>
<dbReference type="InterPro" id="IPR011330">
    <property type="entry name" value="Glyco_hydro/deAcase_b/a-brl"/>
</dbReference>
<reference evidence="3" key="1">
    <citation type="submission" date="2021-06" db="EMBL/GenBank/DDBJ databases">
        <authorList>
            <consortium name="DOE Joint Genome Institute"/>
            <person name="Mondo S.J."/>
            <person name="Amses K.R."/>
            <person name="Simmons D.R."/>
            <person name="Longcore J.E."/>
            <person name="Seto K."/>
            <person name="Alves G.H."/>
            <person name="Bonds A.E."/>
            <person name="Quandt C.A."/>
            <person name="Davis W.J."/>
            <person name="Chang Y."/>
            <person name="Letcher P.M."/>
            <person name="Powell M.J."/>
            <person name="Kuo A."/>
            <person name="Labutti K."/>
            <person name="Pangilinan J."/>
            <person name="Andreopoulos W."/>
            <person name="Tritt A."/>
            <person name="Riley R."/>
            <person name="Hundley H."/>
            <person name="Johnson J."/>
            <person name="Lipzen A."/>
            <person name="Barry K."/>
            <person name="Berbee M.L."/>
            <person name="Buchler N.E."/>
            <person name="Grigoriev I.V."/>
            <person name="Spatafora J.W."/>
            <person name="Stajich J.E."/>
            <person name="James T.Y."/>
        </authorList>
    </citation>
    <scope>NUCLEOTIDE SEQUENCE</scope>
    <source>
        <strain evidence="3">AG</strain>
    </source>
</reference>
<dbReference type="CDD" id="cd10919">
    <property type="entry name" value="CE4_CDA_like"/>
    <property type="match status" value="1"/>
</dbReference>
<feature type="signal peptide" evidence="1">
    <location>
        <begin position="1"/>
        <end position="21"/>
    </location>
</feature>
<keyword evidence="1" id="KW-0732">Signal</keyword>
<dbReference type="PANTHER" id="PTHR45985:SF3">
    <property type="entry name" value="CHITIN DEACETYLASE-LIKE 4"/>
    <property type="match status" value="1"/>
</dbReference>
<proteinExistence type="predicted"/>
<comment type="caution">
    <text evidence="3">The sequence shown here is derived from an EMBL/GenBank/DDBJ whole genome shotgun (WGS) entry which is preliminary data.</text>
</comment>
<keyword evidence="4" id="KW-1185">Reference proteome</keyword>
<dbReference type="Proteomes" id="UP001206595">
    <property type="component" value="Unassembled WGS sequence"/>
</dbReference>
<sequence length="491" mass="53184">MVKSIFLAAASAFITHHLVSAQEGAFLPSAGSNLNYASYSCDPSTCIAPACYCATKDPPAGLSPSSVPQMVSVTFDDSIQPQLLETAYKMLNVKNPNGCKAKGTWYVSLQYNDYASTQQWYAAGNEVADHTFSHVGSPSEQEIVSCQRALNAYAGIPYGKIQGFRAPFLNYTTNTLKIIKDHGFTYDSSVSSAGGKNFYPYTLDNGLANDCWKGVCDSSLKLPGLFEIPMYSVTDGSGTERLMDVYLDGKPSDAKAWTLKTFESHYNGNRQPFGIYVHPAHLTTQAGGPDASDKLSAIVSAIQEMAAKKDVWFVTNLQLVEWMKKPVPASEMAQQPYMHCEQPDIKQEICNGLDETGGTTADNGLINSCNFGTTFFKTCFNCPSQVPTVANPVPPPSIAKGQSGYREMLPDNCDSKWWDPIAATCLCSSSHCEYKDTAVMVDNMNGGADSSSGSRSKNSIIVGKPQSSDTVKADAKIEVGLMVLMILYGWM</sequence>
<dbReference type="Gene3D" id="3.20.20.370">
    <property type="entry name" value="Glycoside hydrolase/deacetylase"/>
    <property type="match status" value="1"/>
</dbReference>
<dbReference type="AlphaFoldDB" id="A0AAD5HBP1"/>
<feature type="domain" description="NodB homology" evidence="2">
    <location>
        <begin position="68"/>
        <end position="186"/>
    </location>
</feature>
<dbReference type="GeneID" id="75909642"/>
<evidence type="ECO:0000313" key="3">
    <source>
        <dbReference type="EMBL" id="KAI8577034.1"/>
    </source>
</evidence>
<organism evidence="3 4">
    <name type="scientific">Umbelopsis ramanniana AG</name>
    <dbReference type="NCBI Taxonomy" id="1314678"/>
    <lineage>
        <taxon>Eukaryota</taxon>
        <taxon>Fungi</taxon>
        <taxon>Fungi incertae sedis</taxon>
        <taxon>Mucoromycota</taxon>
        <taxon>Mucoromycotina</taxon>
        <taxon>Umbelopsidomycetes</taxon>
        <taxon>Umbelopsidales</taxon>
        <taxon>Umbelopsidaceae</taxon>
        <taxon>Umbelopsis</taxon>
    </lineage>
</organism>
<evidence type="ECO:0000256" key="1">
    <source>
        <dbReference type="SAM" id="SignalP"/>
    </source>
</evidence>
<accession>A0AAD5HBP1</accession>